<dbReference type="AlphaFoldDB" id="A0A2V1IW71"/>
<accession>A0A2V1IW71</accession>
<sequence length="334" mass="37966">MIDIKNCPSSLQEGFDTYSPKASKLLFGANRISPMLNFNIDEFRNVGEIVEAMHRISVSGVQEKFPAIIENGKIRIAQDGERSTHILKPAPWDKTLRERKQIPANEHLTMQIASQVYGIMTASNGLCFTPDGQAVYITRRFDILPDDNKTPMEDFASLVGKNEQVIGTQFKYNGSYEDIAKAIRSNVAAWMVDMERFFTLVVFNYIYANGDAHFKNFSLILDGQDYRLAPAYDLLNTSLHVDGDDLGLDGGLSPDIEKSDVYDRTGHPCRLDFERFAAKIGLVSKRANKILDRSMTLPDDARQLIDRSYLSEKMKRNYIRIVNERISRFTRISE</sequence>
<evidence type="ECO:0000313" key="6">
    <source>
        <dbReference type="Proteomes" id="UP000244925"/>
    </source>
</evidence>
<protein>
    <submittedName>
        <fullName evidence="5">Type II toxin-antitoxin system HipA family toxin</fullName>
    </submittedName>
</protein>
<keyword evidence="6" id="KW-1185">Reference proteome</keyword>
<evidence type="ECO:0000256" key="1">
    <source>
        <dbReference type="ARBA" id="ARBA00010164"/>
    </source>
</evidence>
<keyword evidence="3" id="KW-0418">Kinase</keyword>
<dbReference type="EMBL" id="PUBV01000020">
    <property type="protein sequence ID" value="PWB06748.1"/>
    <property type="molecule type" value="Genomic_DNA"/>
</dbReference>
<comment type="similarity">
    <text evidence="1">Belongs to the HipA Ser/Thr kinase family.</text>
</comment>
<dbReference type="GO" id="GO:0004674">
    <property type="term" value="F:protein serine/threonine kinase activity"/>
    <property type="evidence" value="ECO:0007669"/>
    <property type="project" value="TreeGrafter"/>
</dbReference>
<dbReference type="InterPro" id="IPR012893">
    <property type="entry name" value="HipA-like_C"/>
</dbReference>
<feature type="domain" description="HipA-like C-terminal" evidence="4">
    <location>
        <begin position="56"/>
        <end position="294"/>
    </location>
</feature>
<proteinExistence type="inferred from homology"/>
<dbReference type="PANTHER" id="PTHR37419">
    <property type="entry name" value="SERINE/THREONINE-PROTEIN KINASE TOXIN HIPA"/>
    <property type="match status" value="1"/>
</dbReference>
<evidence type="ECO:0000256" key="2">
    <source>
        <dbReference type="ARBA" id="ARBA00022679"/>
    </source>
</evidence>
<organism evidence="5 6">
    <name type="scientific">Paramuribaculum intestinale</name>
    <dbReference type="NCBI Taxonomy" id="2094151"/>
    <lineage>
        <taxon>Bacteria</taxon>
        <taxon>Pseudomonadati</taxon>
        <taxon>Bacteroidota</taxon>
        <taxon>Bacteroidia</taxon>
        <taxon>Bacteroidales</taxon>
        <taxon>Muribaculaceae</taxon>
        <taxon>Paramuribaculum</taxon>
    </lineage>
</organism>
<evidence type="ECO:0000259" key="4">
    <source>
        <dbReference type="Pfam" id="PF07804"/>
    </source>
</evidence>
<dbReference type="InterPro" id="IPR052028">
    <property type="entry name" value="HipA_Ser/Thr_kinase"/>
</dbReference>
<name>A0A2V1IW71_9BACT</name>
<dbReference type="PANTHER" id="PTHR37419:SF1">
    <property type="entry name" value="SERINE_THREONINE-PROTEIN KINASE TOXIN HIPA"/>
    <property type="match status" value="1"/>
</dbReference>
<dbReference type="Proteomes" id="UP000244925">
    <property type="component" value="Unassembled WGS sequence"/>
</dbReference>
<dbReference type="GO" id="GO:0005829">
    <property type="term" value="C:cytosol"/>
    <property type="evidence" value="ECO:0007669"/>
    <property type="project" value="TreeGrafter"/>
</dbReference>
<dbReference type="GeneID" id="93424749"/>
<gene>
    <name evidence="5" type="ORF">C5O25_09500</name>
</gene>
<evidence type="ECO:0000313" key="5">
    <source>
        <dbReference type="EMBL" id="PWB06748.1"/>
    </source>
</evidence>
<evidence type="ECO:0000256" key="3">
    <source>
        <dbReference type="ARBA" id="ARBA00022777"/>
    </source>
</evidence>
<comment type="caution">
    <text evidence="5">The sequence shown here is derived from an EMBL/GenBank/DDBJ whole genome shotgun (WGS) entry which is preliminary data.</text>
</comment>
<keyword evidence="2" id="KW-0808">Transferase</keyword>
<dbReference type="RefSeq" id="WP_107036507.1">
    <property type="nucleotide sequence ID" value="NZ_CP098825.1"/>
</dbReference>
<dbReference type="Gene3D" id="1.10.1070.20">
    <property type="match status" value="1"/>
</dbReference>
<reference evidence="6" key="1">
    <citation type="submission" date="2018-02" db="EMBL/GenBank/DDBJ databases">
        <authorList>
            <person name="Clavel T."/>
            <person name="Strowig T."/>
        </authorList>
    </citation>
    <scope>NUCLEOTIDE SEQUENCE [LARGE SCALE GENOMIC DNA]</scope>
    <source>
        <strain evidence="6">DSM 100764</strain>
    </source>
</reference>
<dbReference type="Pfam" id="PF07804">
    <property type="entry name" value="HipA_C"/>
    <property type="match status" value="1"/>
</dbReference>